<evidence type="ECO:0000313" key="2">
    <source>
        <dbReference type="EMBL" id="KAG8192893.1"/>
    </source>
</evidence>
<evidence type="ECO:0000256" key="1">
    <source>
        <dbReference type="SAM" id="SignalP"/>
    </source>
</evidence>
<gene>
    <name evidence="2" type="ORF">JTE90_014669</name>
</gene>
<feature type="signal peptide" evidence="1">
    <location>
        <begin position="1"/>
        <end position="22"/>
    </location>
</feature>
<evidence type="ECO:0000313" key="3">
    <source>
        <dbReference type="Proteomes" id="UP000827092"/>
    </source>
</evidence>
<protein>
    <submittedName>
        <fullName evidence="2">Uncharacterized protein</fullName>
    </submittedName>
</protein>
<keyword evidence="3" id="KW-1185">Reference proteome</keyword>
<accession>A0AAV6V9V9</accession>
<dbReference type="EMBL" id="JAFNEN010000134">
    <property type="protein sequence ID" value="KAG8192893.1"/>
    <property type="molecule type" value="Genomic_DNA"/>
</dbReference>
<comment type="caution">
    <text evidence="2">The sequence shown here is derived from an EMBL/GenBank/DDBJ whole genome shotgun (WGS) entry which is preliminary data.</text>
</comment>
<dbReference type="AlphaFoldDB" id="A0AAV6V9V9"/>
<dbReference type="Proteomes" id="UP000827092">
    <property type="component" value="Unassembled WGS sequence"/>
</dbReference>
<keyword evidence="1" id="KW-0732">Signal</keyword>
<sequence>MWSATCGGLMILLCLLVVPAKGWSPEMIFGDSTNGKNHSSSPGWPLPFGHYRMGIRGFGSSTGPVLPDGCQCQKDPVLLEEIVCACRGYGVKDLKANLTKGVTRL</sequence>
<organism evidence="2 3">
    <name type="scientific">Oedothorax gibbosus</name>
    <dbReference type="NCBI Taxonomy" id="931172"/>
    <lineage>
        <taxon>Eukaryota</taxon>
        <taxon>Metazoa</taxon>
        <taxon>Ecdysozoa</taxon>
        <taxon>Arthropoda</taxon>
        <taxon>Chelicerata</taxon>
        <taxon>Arachnida</taxon>
        <taxon>Araneae</taxon>
        <taxon>Araneomorphae</taxon>
        <taxon>Entelegynae</taxon>
        <taxon>Araneoidea</taxon>
        <taxon>Linyphiidae</taxon>
        <taxon>Erigoninae</taxon>
        <taxon>Oedothorax</taxon>
    </lineage>
</organism>
<proteinExistence type="predicted"/>
<name>A0AAV6V9V9_9ARAC</name>
<reference evidence="2 3" key="1">
    <citation type="journal article" date="2022" name="Nat. Ecol. Evol.">
        <title>A masculinizing supergene underlies an exaggerated male reproductive morph in a spider.</title>
        <authorList>
            <person name="Hendrickx F."/>
            <person name="De Corte Z."/>
            <person name="Sonet G."/>
            <person name="Van Belleghem S.M."/>
            <person name="Kostlbacher S."/>
            <person name="Vangestel C."/>
        </authorList>
    </citation>
    <scope>NUCLEOTIDE SEQUENCE [LARGE SCALE GENOMIC DNA]</scope>
    <source>
        <strain evidence="2">W744_W776</strain>
    </source>
</reference>
<feature type="chain" id="PRO_5043697820" evidence="1">
    <location>
        <begin position="23"/>
        <end position="105"/>
    </location>
</feature>